<evidence type="ECO:0000313" key="2">
    <source>
        <dbReference type="Proteomes" id="UP001458415"/>
    </source>
</evidence>
<accession>A0ABV1W995</accession>
<reference evidence="1 2" key="1">
    <citation type="submission" date="2024-06" db="EMBL/GenBank/DDBJ databases">
        <title>The Natural Products Discovery Center: Release of the First 8490 Sequenced Strains for Exploring Actinobacteria Biosynthetic Diversity.</title>
        <authorList>
            <person name="Kalkreuter E."/>
            <person name="Kautsar S.A."/>
            <person name="Yang D."/>
            <person name="Bader C.D."/>
            <person name="Teijaro C.N."/>
            <person name="Fluegel L."/>
            <person name="Davis C.M."/>
            <person name="Simpson J.R."/>
            <person name="Lauterbach L."/>
            <person name="Steele A.D."/>
            <person name="Gui C."/>
            <person name="Meng S."/>
            <person name="Li G."/>
            <person name="Viehrig K."/>
            <person name="Ye F."/>
            <person name="Su P."/>
            <person name="Kiefer A.F."/>
            <person name="Nichols A."/>
            <person name="Cepeda A.J."/>
            <person name="Yan W."/>
            <person name="Fan B."/>
            <person name="Jiang Y."/>
            <person name="Adhikari A."/>
            <person name="Zheng C.-J."/>
            <person name="Schuster L."/>
            <person name="Cowan T.M."/>
            <person name="Smanski M.J."/>
            <person name="Chevrette M.G."/>
            <person name="De Carvalho L.P.S."/>
            <person name="Shen B."/>
        </authorList>
    </citation>
    <scope>NUCLEOTIDE SEQUENCE [LARGE SCALE GENOMIC DNA]</scope>
    <source>
        <strain evidence="1 2">NPDC000634</strain>
    </source>
</reference>
<evidence type="ECO:0008006" key="3">
    <source>
        <dbReference type="Google" id="ProtNLM"/>
    </source>
</evidence>
<protein>
    <recommendedName>
        <fullName evidence="3">IclR-ED domain-containing protein</fullName>
    </recommendedName>
</protein>
<name>A0ABV1W995_9ACTN</name>
<comment type="caution">
    <text evidence="1">The sequence shown here is derived from an EMBL/GenBank/DDBJ whole genome shotgun (WGS) entry which is preliminary data.</text>
</comment>
<keyword evidence="2" id="KW-1185">Reference proteome</keyword>
<proteinExistence type="predicted"/>
<sequence>MPRSLDGLVLAPVADQAPGTALAGLSVSMPSVRYDPHRLQPLVAALDTAAHALERDLADQH</sequence>
<gene>
    <name evidence="1" type="ORF">ABT317_28100</name>
</gene>
<dbReference type="SUPFAM" id="SSF55781">
    <property type="entry name" value="GAF domain-like"/>
    <property type="match status" value="1"/>
</dbReference>
<dbReference type="Gene3D" id="3.30.450.40">
    <property type="match status" value="1"/>
</dbReference>
<organism evidence="1 2">
    <name type="scientific">Streptomyces carpinensis</name>
    <dbReference type="NCBI Taxonomy" id="66369"/>
    <lineage>
        <taxon>Bacteria</taxon>
        <taxon>Bacillati</taxon>
        <taxon>Actinomycetota</taxon>
        <taxon>Actinomycetes</taxon>
        <taxon>Kitasatosporales</taxon>
        <taxon>Streptomycetaceae</taxon>
        <taxon>Streptomyces</taxon>
    </lineage>
</organism>
<evidence type="ECO:0000313" key="1">
    <source>
        <dbReference type="EMBL" id="MER6980727.1"/>
    </source>
</evidence>
<dbReference type="EMBL" id="JBEPCU010000610">
    <property type="protein sequence ID" value="MER6980727.1"/>
    <property type="molecule type" value="Genomic_DNA"/>
</dbReference>
<dbReference type="Proteomes" id="UP001458415">
    <property type="component" value="Unassembled WGS sequence"/>
</dbReference>
<dbReference type="InterPro" id="IPR029016">
    <property type="entry name" value="GAF-like_dom_sf"/>
</dbReference>